<name>A0ABY4MFS1_9ACTN</name>
<gene>
    <name evidence="2" type="ORF">K9S39_36525</name>
</gene>
<dbReference type="PANTHER" id="PTHR34047">
    <property type="entry name" value="NUCLEAR INTRON MATURASE 1, MITOCHONDRIAL-RELATED"/>
    <property type="match status" value="1"/>
</dbReference>
<keyword evidence="3" id="KW-1185">Reference proteome</keyword>
<dbReference type="InterPro" id="IPR043502">
    <property type="entry name" value="DNA/RNA_pol_sf"/>
</dbReference>
<dbReference type="EMBL" id="CP086322">
    <property type="protein sequence ID" value="UQA96654.1"/>
    <property type="molecule type" value="Genomic_DNA"/>
</dbReference>
<dbReference type="PANTHER" id="PTHR34047:SF8">
    <property type="entry name" value="PROTEIN YKFC"/>
    <property type="match status" value="1"/>
</dbReference>
<dbReference type="RefSeq" id="WP_248867576.1">
    <property type="nucleotide sequence ID" value="NZ_CP086322.1"/>
</dbReference>
<dbReference type="InterPro" id="IPR024937">
    <property type="entry name" value="Domain_X"/>
</dbReference>
<evidence type="ECO:0000313" key="2">
    <source>
        <dbReference type="EMBL" id="UQA96654.1"/>
    </source>
</evidence>
<accession>A0ABY4MFS1</accession>
<dbReference type="Proteomes" id="UP000830115">
    <property type="component" value="Chromosome"/>
</dbReference>
<dbReference type="PROSITE" id="PS50878">
    <property type="entry name" value="RT_POL"/>
    <property type="match status" value="1"/>
</dbReference>
<dbReference type="Pfam" id="PF01348">
    <property type="entry name" value="Intron_maturas2"/>
    <property type="match status" value="1"/>
</dbReference>
<proteinExistence type="predicted"/>
<sequence>MQRAEALMEIIHERGKRGFPLERLYRHLFNPELYLRAYGKIYRNDGSMTPGSNQETVDGMSLKKIQTIIDALRHERYRWTPVRRVYIEKKGTPGKRRPLGLPSWSDKLLQEVIRSLLEAYYEPQFSDRSHGFRPGKGCHTALAEVSESWGGVTWFVEGDISQCFDRLDHGVLRSILAEDIHDNRFLRLIDGLFQAGYLEEWRYHETLSGAPQGGVLSPLLSNIYLDRLDKYVETTLLPVFNRGARRKPYLPYMRIHKAAWKLEKRGRREEARQLRHQLQRLPSRDPNDSGFRRLHYVRYADDWLLGFSGTRQEAENIKGLIGRFLRNHLKLELSDRKTLITHGRTRAARFLGYEIVVHHNDAKRNRHGHRSINGQIGLKVPMDVVRAKRKPYMRRGKPAAKLERVHDSNFQIVARYQAEFRGIAEYYQLAYNRHRLGSLRYVMERSLGKMNRPGFGRELRWWL</sequence>
<evidence type="ECO:0000313" key="3">
    <source>
        <dbReference type="Proteomes" id="UP000830115"/>
    </source>
</evidence>
<dbReference type="InterPro" id="IPR000477">
    <property type="entry name" value="RT_dom"/>
</dbReference>
<feature type="domain" description="Reverse transcriptase" evidence="1">
    <location>
        <begin position="68"/>
        <end position="355"/>
    </location>
</feature>
<reference evidence="2" key="1">
    <citation type="submission" date="2021-10" db="EMBL/GenBank/DDBJ databases">
        <title>Streptomyces nigrumlapis sp.nov.,an antimicrobial producing actinobacterium isolated from Black Gobi rocks.</title>
        <authorList>
            <person name="Wen Y."/>
            <person name="Zhang W."/>
            <person name="Liu X.G."/>
        </authorList>
    </citation>
    <scope>NUCLEOTIDE SEQUENCE</scope>
    <source>
        <strain evidence="2">ST13-2-2</strain>
    </source>
</reference>
<dbReference type="Pfam" id="PF00078">
    <property type="entry name" value="RVT_1"/>
    <property type="match status" value="1"/>
</dbReference>
<dbReference type="InterPro" id="IPR051083">
    <property type="entry name" value="GrpII_Intron_Splice-Mob/Def"/>
</dbReference>
<dbReference type="SUPFAM" id="SSF56672">
    <property type="entry name" value="DNA/RNA polymerases"/>
    <property type="match status" value="1"/>
</dbReference>
<dbReference type="CDD" id="cd01651">
    <property type="entry name" value="RT_G2_intron"/>
    <property type="match status" value="1"/>
</dbReference>
<evidence type="ECO:0000259" key="1">
    <source>
        <dbReference type="PROSITE" id="PS50878"/>
    </source>
</evidence>
<organism evidence="2 3">
    <name type="scientific">Streptomyces halobius</name>
    <dbReference type="NCBI Taxonomy" id="2879846"/>
    <lineage>
        <taxon>Bacteria</taxon>
        <taxon>Bacillati</taxon>
        <taxon>Actinomycetota</taxon>
        <taxon>Actinomycetes</taxon>
        <taxon>Kitasatosporales</taxon>
        <taxon>Streptomycetaceae</taxon>
        <taxon>Streptomyces</taxon>
    </lineage>
</organism>
<protein>
    <submittedName>
        <fullName evidence="2">Maturase</fullName>
    </submittedName>
</protein>